<dbReference type="AlphaFoldDB" id="A0A2K3DJ77"/>
<protein>
    <recommendedName>
        <fullName evidence="2">FCP1 homology domain-containing protein</fullName>
    </recommendedName>
</protein>
<dbReference type="STRING" id="3055.A0A2K3DJ77"/>
<dbReference type="InParanoid" id="A0A2K3DJ77"/>
<dbReference type="GeneID" id="5726424"/>
<dbReference type="KEGG" id="cre:CHLRE_07g323900v5"/>
<dbReference type="GO" id="GO:0004721">
    <property type="term" value="F:phosphoprotein phosphatase activity"/>
    <property type="evidence" value="ECO:0000318"/>
    <property type="project" value="GO_Central"/>
</dbReference>
<dbReference type="InterPro" id="IPR036412">
    <property type="entry name" value="HAD-like_sf"/>
</dbReference>
<dbReference type="PROSITE" id="PS50969">
    <property type="entry name" value="FCP1"/>
    <property type="match status" value="1"/>
</dbReference>
<feature type="region of interest" description="Disordered" evidence="1">
    <location>
        <begin position="497"/>
        <end position="518"/>
    </location>
</feature>
<dbReference type="Gramene" id="PNW80587">
    <property type="protein sequence ID" value="PNW80587"/>
    <property type="gene ID" value="CHLRE_07g323900v5"/>
</dbReference>
<dbReference type="InterPro" id="IPR023214">
    <property type="entry name" value="HAD_sf"/>
</dbReference>
<evidence type="ECO:0000259" key="2">
    <source>
        <dbReference type="PROSITE" id="PS50969"/>
    </source>
</evidence>
<feature type="region of interest" description="Disordered" evidence="1">
    <location>
        <begin position="538"/>
        <end position="582"/>
    </location>
</feature>
<dbReference type="SUPFAM" id="SSF56784">
    <property type="entry name" value="HAD-like"/>
    <property type="match status" value="1"/>
</dbReference>
<feature type="compositionally biased region" description="Acidic residues" evidence="1">
    <location>
        <begin position="461"/>
        <end position="480"/>
    </location>
</feature>
<name>A0A2K3DJ77_CHLRE</name>
<dbReference type="EMBL" id="CM008968">
    <property type="protein sequence ID" value="PNW80587.1"/>
    <property type="molecule type" value="Genomic_DNA"/>
</dbReference>
<evidence type="ECO:0000256" key="1">
    <source>
        <dbReference type="SAM" id="MobiDB-lite"/>
    </source>
</evidence>
<feature type="region of interest" description="Disordered" evidence="1">
    <location>
        <begin position="337"/>
        <end position="385"/>
    </location>
</feature>
<feature type="domain" description="FCP1 homology" evidence="2">
    <location>
        <begin position="86"/>
        <end position="254"/>
    </location>
</feature>
<accession>A0A2K3DJ77</accession>
<proteinExistence type="predicted"/>
<dbReference type="RefSeq" id="XP_001700875.2">
    <property type="nucleotide sequence ID" value="XM_001700823.2"/>
</dbReference>
<dbReference type="Proteomes" id="UP000006906">
    <property type="component" value="Chromosome 7"/>
</dbReference>
<dbReference type="ExpressionAtlas" id="A0A2K3DJ77">
    <property type="expression patterns" value="baseline and differential"/>
</dbReference>
<evidence type="ECO:0000313" key="3">
    <source>
        <dbReference type="EMBL" id="PNW80587.1"/>
    </source>
</evidence>
<dbReference type="OrthoDB" id="277011at2759"/>
<feature type="region of interest" description="Disordered" evidence="1">
    <location>
        <begin position="14"/>
        <end position="89"/>
    </location>
</feature>
<dbReference type="Gene3D" id="3.40.50.1000">
    <property type="entry name" value="HAD superfamily/HAD-like"/>
    <property type="match status" value="1"/>
</dbReference>
<feature type="compositionally biased region" description="Acidic residues" evidence="1">
    <location>
        <begin position="374"/>
        <end position="385"/>
    </location>
</feature>
<feature type="compositionally biased region" description="Acidic residues" evidence="1">
    <location>
        <begin position="432"/>
        <end position="450"/>
    </location>
</feature>
<dbReference type="InterPro" id="IPR004274">
    <property type="entry name" value="FCP1_dom"/>
</dbReference>
<feature type="compositionally biased region" description="Acidic residues" evidence="1">
    <location>
        <begin position="27"/>
        <end position="40"/>
    </location>
</feature>
<feature type="compositionally biased region" description="Basic and acidic residues" evidence="1">
    <location>
        <begin position="498"/>
        <end position="510"/>
    </location>
</feature>
<feature type="compositionally biased region" description="Low complexity" evidence="1">
    <location>
        <begin position="76"/>
        <end position="88"/>
    </location>
</feature>
<dbReference type="PANTHER" id="PTHR12210">
    <property type="entry name" value="DULLARD PROTEIN PHOSPHATASE"/>
    <property type="match status" value="1"/>
</dbReference>
<gene>
    <name evidence="3" type="ORF">CHLRE_07g323900v5</name>
</gene>
<reference evidence="3 4" key="1">
    <citation type="journal article" date="2007" name="Science">
        <title>The Chlamydomonas genome reveals the evolution of key animal and plant functions.</title>
        <authorList>
            <person name="Merchant S.S."/>
            <person name="Prochnik S.E."/>
            <person name="Vallon O."/>
            <person name="Harris E.H."/>
            <person name="Karpowicz S.J."/>
            <person name="Witman G.B."/>
            <person name="Terry A."/>
            <person name="Salamov A."/>
            <person name="Fritz-Laylin L.K."/>
            <person name="Marechal-Drouard L."/>
            <person name="Marshall W.F."/>
            <person name="Qu L.H."/>
            <person name="Nelson D.R."/>
            <person name="Sanderfoot A.A."/>
            <person name="Spalding M.H."/>
            <person name="Kapitonov V.V."/>
            <person name="Ren Q."/>
            <person name="Ferris P."/>
            <person name="Lindquist E."/>
            <person name="Shapiro H."/>
            <person name="Lucas S.M."/>
            <person name="Grimwood J."/>
            <person name="Schmutz J."/>
            <person name="Cardol P."/>
            <person name="Cerutti H."/>
            <person name="Chanfreau G."/>
            <person name="Chen C.L."/>
            <person name="Cognat V."/>
            <person name="Croft M.T."/>
            <person name="Dent R."/>
            <person name="Dutcher S."/>
            <person name="Fernandez E."/>
            <person name="Fukuzawa H."/>
            <person name="Gonzalez-Ballester D."/>
            <person name="Gonzalez-Halphen D."/>
            <person name="Hallmann A."/>
            <person name="Hanikenne M."/>
            <person name="Hippler M."/>
            <person name="Inwood W."/>
            <person name="Jabbari K."/>
            <person name="Kalanon M."/>
            <person name="Kuras R."/>
            <person name="Lefebvre P.A."/>
            <person name="Lemaire S.D."/>
            <person name="Lobanov A.V."/>
            <person name="Lohr M."/>
            <person name="Manuell A."/>
            <person name="Meier I."/>
            <person name="Mets L."/>
            <person name="Mittag M."/>
            <person name="Mittelmeier T."/>
            <person name="Moroney J.V."/>
            <person name="Moseley J."/>
            <person name="Napoli C."/>
            <person name="Nedelcu A.M."/>
            <person name="Niyogi K."/>
            <person name="Novoselov S.V."/>
            <person name="Paulsen I.T."/>
            <person name="Pazour G."/>
            <person name="Purton S."/>
            <person name="Ral J.P."/>
            <person name="Riano-Pachon D.M."/>
            <person name="Riekhof W."/>
            <person name="Rymarquis L."/>
            <person name="Schroda M."/>
            <person name="Stern D."/>
            <person name="Umen J."/>
            <person name="Willows R."/>
            <person name="Wilson N."/>
            <person name="Zimmer S.L."/>
            <person name="Allmer J."/>
            <person name="Balk J."/>
            <person name="Bisova K."/>
            <person name="Chen C.J."/>
            <person name="Elias M."/>
            <person name="Gendler K."/>
            <person name="Hauser C."/>
            <person name="Lamb M.R."/>
            <person name="Ledford H."/>
            <person name="Long J.C."/>
            <person name="Minagawa J."/>
            <person name="Page M.D."/>
            <person name="Pan J."/>
            <person name="Pootakham W."/>
            <person name="Roje S."/>
            <person name="Rose A."/>
            <person name="Stahlberg E."/>
            <person name="Terauchi A.M."/>
            <person name="Yang P."/>
            <person name="Ball S."/>
            <person name="Bowler C."/>
            <person name="Dieckmann C.L."/>
            <person name="Gladyshev V.N."/>
            <person name="Green P."/>
            <person name="Jorgensen R."/>
            <person name="Mayfield S."/>
            <person name="Mueller-Roeber B."/>
            <person name="Rajamani S."/>
            <person name="Sayre R.T."/>
            <person name="Brokstein P."/>
            <person name="Dubchak I."/>
            <person name="Goodstein D."/>
            <person name="Hornick L."/>
            <person name="Huang Y.W."/>
            <person name="Jhaveri J."/>
            <person name="Luo Y."/>
            <person name="Martinez D."/>
            <person name="Ngau W.C."/>
            <person name="Otillar B."/>
            <person name="Poliakov A."/>
            <person name="Porter A."/>
            <person name="Szajkowski L."/>
            <person name="Werner G."/>
            <person name="Zhou K."/>
            <person name="Grigoriev I.V."/>
            <person name="Rokhsar D.S."/>
            <person name="Grossman A.R."/>
        </authorList>
    </citation>
    <scope>NUCLEOTIDE SEQUENCE [LARGE SCALE GENOMIC DNA]</scope>
    <source>
        <strain evidence="4">CC-503</strain>
    </source>
</reference>
<feature type="region of interest" description="Disordered" evidence="1">
    <location>
        <begin position="415"/>
        <end position="482"/>
    </location>
</feature>
<feature type="compositionally biased region" description="Low complexity" evidence="1">
    <location>
        <begin position="538"/>
        <end position="556"/>
    </location>
</feature>
<dbReference type="CDD" id="cd07521">
    <property type="entry name" value="HAD_FCP1-like"/>
    <property type="match status" value="1"/>
</dbReference>
<feature type="compositionally biased region" description="Low complexity" evidence="1">
    <location>
        <begin position="416"/>
        <end position="431"/>
    </location>
</feature>
<organism evidence="3 4">
    <name type="scientific">Chlamydomonas reinhardtii</name>
    <name type="common">Chlamydomonas smithii</name>
    <dbReference type="NCBI Taxonomy" id="3055"/>
    <lineage>
        <taxon>Eukaryota</taxon>
        <taxon>Viridiplantae</taxon>
        <taxon>Chlorophyta</taxon>
        <taxon>core chlorophytes</taxon>
        <taxon>Chlorophyceae</taxon>
        <taxon>CS clade</taxon>
        <taxon>Chlamydomonadales</taxon>
        <taxon>Chlamydomonadaceae</taxon>
        <taxon>Chlamydomonas</taxon>
    </lineage>
</organism>
<sequence length="603" mass="63041">MSVIVDEVATQCLLPDGPSSTLFDELPQFDDDLAPGEELADSLRAQPSASEQTDDAPGPSGNSLPATPAERPTTFSPAALPLPASSSPGRPTLVLDLDGTLISSEELNSANSAYIYNPPAGSRTPDYEAMGRRVWLRPGVKEFLAAVRPHFEIVLFTAATQNWAAAAIEQLDPSAYLFDVMLHRDHTISDLMWDYVKDLSRLGRDLARVVIVDDNPLMFMYQPDNALHIGAYEPACAGGPDNVLERVADVLIKQVAVASDVREVLGPMASTKSCITNTLTATAPAPVASSPPHLAGCDAAATSAADPMDADAGSSVGAGAAADATVGPAAAALDWSEMSEEGSDDEEADEEVLDVQRRKAAVQMDEHEEGPAFEWDDAESEGAEAYDEHGAVATHTMGVDVDSGCSRRFDSWQGQSACAGEEGEAPAADGGSSDDDDGQAGEEEQEEEHGSEDFGALMDDAIAEYDSDAYDGEHDDELDFPAESAAAAITAQAAAVSERQELRGCGHGDDSGSGCQEADAQLPSGMVFLTDLHPALQTASGSGPDAAASIAPAHAEATSRRACKRSREQRSEEATGEEVEESAACRLRCSVAAPSGQEVAAVQ</sequence>
<feature type="compositionally biased region" description="Acidic residues" evidence="1">
    <location>
        <begin position="337"/>
        <end position="353"/>
    </location>
</feature>
<keyword evidence="4" id="KW-1185">Reference proteome</keyword>
<dbReference type="SMART" id="SM00577">
    <property type="entry name" value="CPDc"/>
    <property type="match status" value="1"/>
</dbReference>
<evidence type="ECO:0000313" key="4">
    <source>
        <dbReference type="Proteomes" id="UP000006906"/>
    </source>
</evidence>
<dbReference type="InterPro" id="IPR050365">
    <property type="entry name" value="TIM50"/>
</dbReference>
<dbReference type="Pfam" id="PF03031">
    <property type="entry name" value="NIF"/>
    <property type="match status" value="1"/>
</dbReference>
<dbReference type="PaxDb" id="3055-EDP07129"/>